<dbReference type="AlphaFoldDB" id="A0A8H3XGL0"/>
<dbReference type="SMART" id="SM00182">
    <property type="entry name" value="CULLIN"/>
    <property type="match status" value="1"/>
</dbReference>
<dbReference type="InterPro" id="IPR001373">
    <property type="entry name" value="Cullin_N"/>
</dbReference>
<keyword evidence="10" id="KW-1185">Reference proteome</keyword>
<dbReference type="SUPFAM" id="SSF74788">
    <property type="entry name" value="Cullin repeat-like"/>
    <property type="match status" value="1"/>
</dbReference>
<dbReference type="GO" id="GO:0031625">
    <property type="term" value="F:ubiquitin protein ligase binding"/>
    <property type="evidence" value="ECO:0007669"/>
    <property type="project" value="InterPro"/>
</dbReference>
<gene>
    <name evidence="9" type="ORF">F8M41_026572</name>
</gene>
<evidence type="ECO:0000313" key="10">
    <source>
        <dbReference type="Proteomes" id="UP000439903"/>
    </source>
</evidence>
<dbReference type="OrthoDB" id="27073at2759"/>
<dbReference type="InterPro" id="IPR019559">
    <property type="entry name" value="Cullin_neddylation_domain"/>
</dbReference>
<dbReference type="InterPro" id="IPR016157">
    <property type="entry name" value="Cullin_CS"/>
</dbReference>
<comment type="caution">
    <text evidence="9">The sequence shown here is derived from an EMBL/GenBank/DDBJ whole genome shotgun (WGS) entry which is preliminary data.</text>
</comment>
<dbReference type="GO" id="GO:0031461">
    <property type="term" value="C:cullin-RING ubiquitin ligase complex"/>
    <property type="evidence" value="ECO:0007669"/>
    <property type="project" value="InterPro"/>
</dbReference>
<dbReference type="PANTHER" id="PTHR11932">
    <property type="entry name" value="CULLIN"/>
    <property type="match status" value="1"/>
</dbReference>
<protein>
    <submittedName>
        <fullName evidence="9">Cullin 1a</fullName>
    </submittedName>
</protein>
<dbReference type="InterPro" id="IPR059120">
    <property type="entry name" value="Cullin-like_AB"/>
</dbReference>
<dbReference type="Gene3D" id="1.20.1310.10">
    <property type="entry name" value="Cullin Repeats"/>
    <property type="match status" value="4"/>
</dbReference>
<feature type="domain" description="Cullin family profile" evidence="8">
    <location>
        <begin position="388"/>
        <end position="623"/>
    </location>
</feature>
<dbReference type="InterPro" id="IPR036388">
    <property type="entry name" value="WH-like_DNA-bd_sf"/>
</dbReference>
<evidence type="ECO:0000313" key="9">
    <source>
        <dbReference type="EMBL" id="KAF0463807.1"/>
    </source>
</evidence>
<dbReference type="Proteomes" id="UP000439903">
    <property type="component" value="Unassembled WGS sequence"/>
</dbReference>
<dbReference type="Pfam" id="PF10557">
    <property type="entry name" value="Cullin_Nedd8"/>
    <property type="match status" value="1"/>
</dbReference>
<reference evidence="9 10" key="1">
    <citation type="journal article" date="2019" name="Environ. Microbiol.">
        <title>At the nexus of three kingdoms: the genome of the mycorrhizal fungus Gigaspora margarita provides insights into plant, endobacterial and fungal interactions.</title>
        <authorList>
            <person name="Venice F."/>
            <person name="Ghignone S."/>
            <person name="Salvioli di Fossalunga A."/>
            <person name="Amselem J."/>
            <person name="Novero M."/>
            <person name="Xianan X."/>
            <person name="Sedzielewska Toro K."/>
            <person name="Morin E."/>
            <person name="Lipzen A."/>
            <person name="Grigoriev I.V."/>
            <person name="Henrissat B."/>
            <person name="Martin F.M."/>
            <person name="Bonfante P."/>
        </authorList>
    </citation>
    <scope>NUCLEOTIDE SEQUENCE [LARGE SCALE GENOMIC DNA]</scope>
    <source>
        <strain evidence="9 10">BEG34</strain>
    </source>
</reference>
<dbReference type="InterPro" id="IPR036390">
    <property type="entry name" value="WH_DNA-bd_sf"/>
</dbReference>
<dbReference type="SUPFAM" id="SSF75632">
    <property type="entry name" value="Cullin homology domain"/>
    <property type="match status" value="1"/>
</dbReference>
<organism evidence="9 10">
    <name type="scientific">Gigaspora margarita</name>
    <dbReference type="NCBI Taxonomy" id="4874"/>
    <lineage>
        <taxon>Eukaryota</taxon>
        <taxon>Fungi</taxon>
        <taxon>Fungi incertae sedis</taxon>
        <taxon>Mucoromycota</taxon>
        <taxon>Glomeromycotina</taxon>
        <taxon>Glomeromycetes</taxon>
        <taxon>Diversisporales</taxon>
        <taxon>Gigasporaceae</taxon>
        <taxon>Gigaspora</taxon>
    </lineage>
</organism>
<dbReference type="FunFam" id="1.20.1310.10:FF:000001">
    <property type="entry name" value="Cullin 3"/>
    <property type="match status" value="1"/>
</dbReference>
<evidence type="ECO:0000256" key="6">
    <source>
        <dbReference type="PROSITE-ProRule" id="PRU00330"/>
    </source>
</evidence>
<dbReference type="Pfam" id="PF00888">
    <property type="entry name" value="Cullin"/>
    <property type="match status" value="1"/>
</dbReference>
<dbReference type="GO" id="GO:0006511">
    <property type="term" value="P:ubiquitin-dependent protein catabolic process"/>
    <property type="evidence" value="ECO:0007669"/>
    <property type="project" value="InterPro"/>
</dbReference>
<dbReference type="Gene3D" id="3.30.230.130">
    <property type="entry name" value="Cullin, Chain C, Domain 2"/>
    <property type="match status" value="1"/>
</dbReference>
<dbReference type="FunFam" id="3.30.230.130:FF:000003">
    <property type="entry name" value="Cullin 2"/>
    <property type="match status" value="1"/>
</dbReference>
<proteinExistence type="inferred from homology"/>
<sequence length="749" mass="87537">MSLRPKRIVFDRTFPEFKQDLERLFNFTGLDQVSGMNMYQLVYDMCTSSPKPHTNKLFNAIAEFLTQYTIKIRRSILDHDDVVSAYAREWEHYRVASDVSSKICDYLNKLILKEHNKGRSVTDRNHPVEDGKYRRQTIHALAYLIWKERIIDDIRLKHSDRFMYQIFELIRRDRDGKDTVPNVVADAIHSLVELNTLTDNKQLHLYNEVFEKPYLEKTRQYYARESAEVISNDNISQYMKKANERLEQEKARNVKYCHPDSHSIIIRECETQYVAVHQSRIHGEFEAMISNERDEDCTMAYSLLSRITNGVNPLLEIFERYISNVGKGLIERMGNSIAKDPREYVESLMDLHMKYMNVCQKVFINDAAFVAAVDKAFRTIVNDTSIAHSPEVLARYCDVLLKKTHKGGFSEQEVEDKLDRMIVLFKYIDDKDVYQKFYSRMLAKRLIYGNSASDEAEVNMITRLKIACGVEYTSKLQKMFTDITISAEINNKFAEYTKKNCINGKNGSAVDFSILVLTAGAWPLTQSSMTEFQLPTELERNVSHFSTFYNGHHIGRRLTWLWHLSKADVKLNYLDKRYEFSVSLHQLGVLLLFNNVDTYSFRDIREHTGLNDLELKRVMKPMVDLSVFLVSTPGTLQDDTEVKLNMEFTNKRNKIKISSSLQTETHQENDATRRSVDEDRKLYLQASIVRVMKSRKSLTHPLLVQEVINQAKSRFNPSMPMIKKCIEQLLEKQYIQRSKDNRDEYVYIA</sequence>
<dbReference type="PROSITE" id="PS50069">
    <property type="entry name" value="CULLIN_2"/>
    <property type="match status" value="1"/>
</dbReference>
<comment type="pathway">
    <text evidence="1">Protein modification; protein ubiquitination.</text>
</comment>
<evidence type="ECO:0000256" key="4">
    <source>
        <dbReference type="ARBA" id="ARBA00022786"/>
    </source>
</evidence>
<evidence type="ECO:0000256" key="1">
    <source>
        <dbReference type="ARBA" id="ARBA00004906"/>
    </source>
</evidence>
<dbReference type="Pfam" id="PF26557">
    <property type="entry name" value="Cullin_AB"/>
    <property type="match status" value="1"/>
</dbReference>
<evidence type="ECO:0000256" key="7">
    <source>
        <dbReference type="RuleBase" id="RU003829"/>
    </source>
</evidence>
<keyword evidence="5" id="KW-0832">Ubl conjugation</keyword>
<dbReference type="SMART" id="SM00884">
    <property type="entry name" value="Cullin_Nedd8"/>
    <property type="match status" value="1"/>
</dbReference>
<accession>A0A8H3XGL0</accession>
<evidence type="ECO:0000256" key="3">
    <source>
        <dbReference type="ARBA" id="ARBA00022499"/>
    </source>
</evidence>
<dbReference type="FunFam" id="1.20.1310.10:FF:000012">
    <property type="entry name" value="Cullin 2"/>
    <property type="match status" value="1"/>
</dbReference>
<keyword evidence="4" id="KW-0833">Ubl conjugation pathway</keyword>
<dbReference type="EMBL" id="WTPW01000997">
    <property type="protein sequence ID" value="KAF0463807.1"/>
    <property type="molecule type" value="Genomic_DNA"/>
</dbReference>
<dbReference type="PROSITE" id="PS01256">
    <property type="entry name" value="CULLIN_1"/>
    <property type="match status" value="1"/>
</dbReference>
<dbReference type="GO" id="GO:0005634">
    <property type="term" value="C:nucleus"/>
    <property type="evidence" value="ECO:0007669"/>
    <property type="project" value="UniProtKB-ARBA"/>
</dbReference>
<evidence type="ECO:0000256" key="2">
    <source>
        <dbReference type="ARBA" id="ARBA00006019"/>
    </source>
</evidence>
<dbReference type="FunFam" id="1.20.1310.10:FF:000019">
    <property type="entry name" value="Cullin 1"/>
    <property type="match status" value="1"/>
</dbReference>
<comment type="similarity">
    <text evidence="2 6 7">Belongs to the cullin family.</text>
</comment>
<dbReference type="InterPro" id="IPR016158">
    <property type="entry name" value="Cullin_homology"/>
</dbReference>
<dbReference type="InterPro" id="IPR036317">
    <property type="entry name" value="Cullin_homology_sf"/>
</dbReference>
<dbReference type="InterPro" id="IPR045093">
    <property type="entry name" value="Cullin"/>
</dbReference>
<dbReference type="SUPFAM" id="SSF46785">
    <property type="entry name" value="Winged helix' DNA-binding domain"/>
    <property type="match status" value="1"/>
</dbReference>
<dbReference type="InterPro" id="IPR016159">
    <property type="entry name" value="Cullin_repeat-like_dom_sf"/>
</dbReference>
<keyword evidence="3" id="KW-1017">Isopeptide bond</keyword>
<dbReference type="Gene3D" id="1.10.10.10">
    <property type="entry name" value="Winged helix-like DNA-binding domain superfamily/Winged helix DNA-binding domain"/>
    <property type="match status" value="1"/>
</dbReference>
<dbReference type="FunFam" id="1.10.10.10:FF:000014">
    <property type="entry name" value="Cullin 1"/>
    <property type="match status" value="1"/>
</dbReference>
<evidence type="ECO:0000256" key="5">
    <source>
        <dbReference type="ARBA" id="ARBA00022843"/>
    </source>
</evidence>
<evidence type="ECO:0000259" key="8">
    <source>
        <dbReference type="PROSITE" id="PS50069"/>
    </source>
</evidence>
<name>A0A8H3XGL0_GIGMA</name>